<gene>
    <name evidence="7" type="ORF">CL6EHI_000900</name>
</gene>
<dbReference type="Proteomes" id="UP000078387">
    <property type="component" value="Unassembled WGS sequence"/>
</dbReference>
<feature type="domain" description="THIF-type NAD/FAD binding fold" evidence="6">
    <location>
        <begin position="10"/>
        <end position="492"/>
    </location>
</feature>
<dbReference type="GO" id="GO:0019781">
    <property type="term" value="F:NEDD8 activating enzyme activity"/>
    <property type="evidence" value="ECO:0007669"/>
    <property type="project" value="UniProtKB-UniRule"/>
</dbReference>
<dbReference type="GO" id="GO:0045116">
    <property type="term" value="P:protein neddylation"/>
    <property type="evidence" value="ECO:0007669"/>
    <property type="project" value="UniProtKB-UniRule"/>
</dbReference>
<dbReference type="AlphaFoldDB" id="A0A5K1TVI3"/>
<organism evidence="7 8">
    <name type="scientific">Entamoeba histolytica</name>
    <dbReference type="NCBI Taxonomy" id="5759"/>
    <lineage>
        <taxon>Eukaryota</taxon>
        <taxon>Amoebozoa</taxon>
        <taxon>Evosea</taxon>
        <taxon>Archamoebae</taxon>
        <taxon>Mastigamoebida</taxon>
        <taxon>Entamoebidae</taxon>
        <taxon>Entamoeba</taxon>
    </lineage>
</organism>
<dbReference type="InterPro" id="IPR035985">
    <property type="entry name" value="Ubiquitin-activating_enz"/>
</dbReference>
<evidence type="ECO:0000256" key="5">
    <source>
        <dbReference type="PIRNR" id="PIRNR039099"/>
    </source>
</evidence>
<dbReference type="VEuPathDB" id="AmoebaDB:EHI5A_093640"/>
<dbReference type="VEuPathDB" id="AmoebaDB:KM1_099010"/>
<dbReference type="VEuPathDB" id="AmoebaDB:EHI7A_067690"/>
<name>A0A5K1TVI3_ENTHI</name>
<sequence>MTQVTDTQKYDRQLRLWGEVAQARLEKSKVLSIGSDCVASEFMKAIVLPGIGFIGIADKHIVDENDLETNFFIDCESLGQKRGECALNNLLELNDRVKGEYYFKSLQEILKEESFIQTFDIIVCSNQLHEDVISLSTLTKNPVIEVYTNGFIGVVKVYVGSHVIFDDGNSNIPMDLRVPYPFPKLQEFYNSIDIPTLNKDKHMHVPFPLILIWALNQWRKEKSQTGVPKSKQDKDMIKEIIRKQAFNFYAEENFQEALQFVFYCWQDTPGNVKQLLNDPRSSSSLTGLKKEEIEFWGFIGGVKTFNEKNKRLPVDSGIKDMIASNEYFVQLQHVFVSQLEEDAKEVLEYIKERVNRDGVEKEVEFTLEMVKRHCKALRKMHVIDGVDGKYNSSWTGQDYLLNTPQSSLMYLAIIYASFEFEKIHRRLPCDKQDVDELLELTKHVLKEKDVEQNVERSCVEQICRFGGVQLHTVNSVIGSFVGQEVIKYASHQFGALDNTFIFNTETGSSINGRF</sequence>
<evidence type="ECO:0000259" key="6">
    <source>
        <dbReference type="Pfam" id="PF00899"/>
    </source>
</evidence>
<evidence type="ECO:0000256" key="2">
    <source>
        <dbReference type="ARBA" id="ARBA00006868"/>
    </source>
</evidence>
<dbReference type="PIRSF" id="PIRSF039099">
    <property type="entry name" value="APP-BP1"/>
    <property type="match status" value="1"/>
</dbReference>
<dbReference type="FunFam" id="3.40.50.720:FF:000475">
    <property type="entry name" value="NEDD8-activating enzyme E1 regulatory subunit"/>
    <property type="match status" value="1"/>
</dbReference>
<comment type="pathway">
    <text evidence="1 5">Protein modification; protein neddylation.</text>
</comment>
<dbReference type="InterPro" id="IPR030667">
    <property type="entry name" value="APP-BP1"/>
</dbReference>
<comment type="caution">
    <text evidence="7">The sequence shown here is derived from an EMBL/GenBank/DDBJ whole genome shotgun (WGS) entry which is preliminary data.</text>
</comment>
<dbReference type="InterPro" id="IPR000594">
    <property type="entry name" value="ThiF_NAD_FAD-bd"/>
</dbReference>
<dbReference type="Pfam" id="PF00899">
    <property type="entry name" value="ThiF"/>
    <property type="match status" value="1"/>
</dbReference>
<dbReference type="GO" id="GO:0005737">
    <property type="term" value="C:cytoplasm"/>
    <property type="evidence" value="ECO:0007669"/>
    <property type="project" value="TreeGrafter"/>
</dbReference>
<proteinExistence type="inferred from homology"/>
<dbReference type="UniPathway" id="UPA00885"/>
<dbReference type="SUPFAM" id="SSF69572">
    <property type="entry name" value="Activating enzymes of the ubiquitin-like proteins"/>
    <property type="match status" value="1"/>
</dbReference>
<dbReference type="InterPro" id="IPR045886">
    <property type="entry name" value="ThiF/MoeB/HesA"/>
</dbReference>
<evidence type="ECO:0000313" key="7">
    <source>
        <dbReference type="EMBL" id="GAT95073.1"/>
    </source>
</evidence>
<keyword evidence="4 5" id="KW-0833">Ubl conjugation pathway</keyword>
<accession>A0A5K1TVI3</accession>
<dbReference type="OMA" id="KLITHQY"/>
<evidence type="ECO:0000256" key="1">
    <source>
        <dbReference type="ARBA" id="ARBA00005032"/>
    </source>
</evidence>
<dbReference type="VEuPathDB" id="AmoebaDB:EHI8A_105620"/>
<dbReference type="EMBL" id="BDEQ01000001">
    <property type="protein sequence ID" value="GAT95073.1"/>
    <property type="molecule type" value="Genomic_DNA"/>
</dbReference>
<reference evidence="7 8" key="1">
    <citation type="submission" date="2016-05" db="EMBL/GenBank/DDBJ databases">
        <title>First whole genome sequencing of Entamoeba histolytica HM1:IMSS-clone-6.</title>
        <authorList>
            <person name="Mukherjee Avik.K."/>
            <person name="Izumyama S."/>
            <person name="Nakada-Tsukui K."/>
            <person name="Nozaki T."/>
        </authorList>
    </citation>
    <scope>NUCLEOTIDE SEQUENCE [LARGE SCALE GENOMIC DNA]</scope>
    <source>
        <strain evidence="7 8">HM1:IMSS clone 6</strain>
    </source>
</reference>
<evidence type="ECO:0000313" key="8">
    <source>
        <dbReference type="Proteomes" id="UP000078387"/>
    </source>
</evidence>
<protein>
    <recommendedName>
        <fullName evidence="3 5">NEDD8-activating enzyme E1 regulatory subunit</fullName>
    </recommendedName>
</protein>
<dbReference type="VEuPathDB" id="AmoebaDB:EHI_000900"/>
<dbReference type="PANTHER" id="PTHR10953">
    <property type="entry name" value="UBIQUITIN-ACTIVATING ENZYME E1"/>
    <property type="match status" value="1"/>
</dbReference>
<evidence type="ECO:0000256" key="3">
    <source>
        <dbReference type="ARBA" id="ARBA00015407"/>
    </source>
</evidence>
<dbReference type="Gene3D" id="3.40.50.720">
    <property type="entry name" value="NAD(P)-binding Rossmann-like Domain"/>
    <property type="match status" value="2"/>
</dbReference>
<dbReference type="PANTHER" id="PTHR10953:SF29">
    <property type="entry name" value="NEDD8-ACTIVATING ENZYME E1 REGULATORY SUBUNIT"/>
    <property type="match status" value="1"/>
</dbReference>
<comment type="similarity">
    <text evidence="2 5">Belongs to the ubiquitin-activating E1 family. ULA1 subfamily.</text>
</comment>
<evidence type="ECO:0000256" key="4">
    <source>
        <dbReference type="ARBA" id="ARBA00022786"/>
    </source>
</evidence>